<dbReference type="Gene3D" id="3.40.109.10">
    <property type="entry name" value="NADH Oxidase"/>
    <property type="match status" value="1"/>
</dbReference>
<name>A0A1H3F8R3_EUBBA</name>
<organism evidence="4 5">
    <name type="scientific">Eubacterium barkeri</name>
    <name type="common">Clostridium barkeri</name>
    <dbReference type="NCBI Taxonomy" id="1528"/>
    <lineage>
        <taxon>Bacteria</taxon>
        <taxon>Bacillati</taxon>
        <taxon>Bacillota</taxon>
        <taxon>Clostridia</taxon>
        <taxon>Eubacteriales</taxon>
        <taxon>Eubacteriaceae</taxon>
        <taxon>Eubacterium</taxon>
    </lineage>
</organism>
<evidence type="ECO:0000313" key="4">
    <source>
        <dbReference type="EMBL" id="SDX87362.1"/>
    </source>
</evidence>
<sequence length="173" mass="18828">MDTIKDLMTRRSCRKYKKDQVDPVVLDTILKAGTYAPTARGLQSPIMVVVQDADTIAQLTRMNAEFFGAPGTDPFYGAPTIVIVLADRTNANAIKDGSLVMGNLMNAAHALGIASCWINRAEEEFDCDEGKALLAKWGITGDYIGVGHCTLGYADGPMKEAAPRKADYIRWVK</sequence>
<dbReference type="Pfam" id="PF00881">
    <property type="entry name" value="Nitroreductase"/>
    <property type="match status" value="1"/>
</dbReference>
<keyword evidence="5" id="KW-1185">Reference proteome</keyword>
<accession>A0A1H3F8R3</accession>
<dbReference type="Proteomes" id="UP000199652">
    <property type="component" value="Unassembled WGS sequence"/>
</dbReference>
<dbReference type="PANTHER" id="PTHR43673">
    <property type="entry name" value="NAD(P)H NITROREDUCTASE YDGI-RELATED"/>
    <property type="match status" value="1"/>
</dbReference>
<proteinExistence type="inferred from homology"/>
<dbReference type="RefSeq" id="WP_090244953.1">
    <property type="nucleotide sequence ID" value="NZ_FNOU01000009.1"/>
</dbReference>
<keyword evidence="2" id="KW-0560">Oxidoreductase</keyword>
<dbReference type="PANTHER" id="PTHR43673:SF10">
    <property type="entry name" value="NADH DEHYDROGENASE_NAD(P)H NITROREDUCTASE XCC3605-RELATED"/>
    <property type="match status" value="1"/>
</dbReference>
<comment type="similarity">
    <text evidence="1">Belongs to the nitroreductase family.</text>
</comment>
<feature type="domain" description="Nitroreductase" evidence="3">
    <location>
        <begin position="8"/>
        <end position="153"/>
    </location>
</feature>
<dbReference type="OrthoDB" id="9783470at2"/>
<evidence type="ECO:0000256" key="2">
    <source>
        <dbReference type="ARBA" id="ARBA00023002"/>
    </source>
</evidence>
<dbReference type="GO" id="GO:0016491">
    <property type="term" value="F:oxidoreductase activity"/>
    <property type="evidence" value="ECO:0007669"/>
    <property type="project" value="UniProtKB-KW"/>
</dbReference>
<dbReference type="STRING" id="1528.SAMN04488579_10984"/>
<gene>
    <name evidence="4" type="ORF">SAMN04488579_10984</name>
</gene>
<evidence type="ECO:0000256" key="1">
    <source>
        <dbReference type="ARBA" id="ARBA00007118"/>
    </source>
</evidence>
<evidence type="ECO:0000313" key="5">
    <source>
        <dbReference type="Proteomes" id="UP000199652"/>
    </source>
</evidence>
<dbReference type="AlphaFoldDB" id="A0A1H3F8R3"/>
<dbReference type="InterPro" id="IPR000415">
    <property type="entry name" value="Nitroreductase-like"/>
</dbReference>
<protein>
    <submittedName>
        <fullName evidence="4">Nitroreductase</fullName>
    </submittedName>
</protein>
<dbReference type="CDD" id="cd02136">
    <property type="entry name" value="PnbA_NfnB-like"/>
    <property type="match status" value="1"/>
</dbReference>
<evidence type="ECO:0000259" key="3">
    <source>
        <dbReference type="Pfam" id="PF00881"/>
    </source>
</evidence>
<dbReference type="EMBL" id="FNOU01000009">
    <property type="protein sequence ID" value="SDX87362.1"/>
    <property type="molecule type" value="Genomic_DNA"/>
</dbReference>
<reference evidence="5" key="1">
    <citation type="submission" date="2016-10" db="EMBL/GenBank/DDBJ databases">
        <authorList>
            <person name="Varghese N."/>
            <person name="Submissions S."/>
        </authorList>
    </citation>
    <scope>NUCLEOTIDE SEQUENCE [LARGE SCALE GENOMIC DNA]</scope>
    <source>
        <strain evidence="5">VPI 5359</strain>
    </source>
</reference>
<dbReference type="SUPFAM" id="SSF55469">
    <property type="entry name" value="FMN-dependent nitroreductase-like"/>
    <property type="match status" value="1"/>
</dbReference>
<dbReference type="InterPro" id="IPR029479">
    <property type="entry name" value="Nitroreductase"/>
</dbReference>